<evidence type="ECO:0000256" key="1">
    <source>
        <dbReference type="ARBA" id="ARBA00000086"/>
    </source>
</evidence>
<evidence type="ECO:0000313" key="7">
    <source>
        <dbReference type="Proteomes" id="UP001272242"/>
    </source>
</evidence>
<comment type="caution">
    <text evidence="6">The sequence shown here is derived from an EMBL/GenBank/DDBJ whole genome shotgun (WGS) entry which is preliminary data.</text>
</comment>
<dbReference type="Gene3D" id="1.10.340.30">
    <property type="entry name" value="Hypothetical protein, domain 2"/>
    <property type="match status" value="1"/>
</dbReference>
<dbReference type="InterPro" id="IPR051912">
    <property type="entry name" value="Alkylbase_DNA_Glycosylase/TA"/>
</dbReference>
<dbReference type="Gene3D" id="1.10.1670.40">
    <property type="match status" value="1"/>
</dbReference>
<protein>
    <recommendedName>
        <fullName evidence="2">DNA-3-methyladenine glycosylase II</fullName>
        <ecNumber evidence="2">3.2.2.21</ecNumber>
    </recommendedName>
</protein>
<keyword evidence="4" id="KW-0234">DNA repair</keyword>
<dbReference type="InterPro" id="IPR003265">
    <property type="entry name" value="HhH-GPD_domain"/>
</dbReference>
<proteinExistence type="predicted"/>
<dbReference type="InterPro" id="IPR011257">
    <property type="entry name" value="DNA_glycosylase"/>
</dbReference>
<organism evidence="6 7">
    <name type="scientific">Gemmata algarum</name>
    <dbReference type="NCBI Taxonomy" id="2975278"/>
    <lineage>
        <taxon>Bacteria</taxon>
        <taxon>Pseudomonadati</taxon>
        <taxon>Planctomycetota</taxon>
        <taxon>Planctomycetia</taxon>
        <taxon>Gemmatales</taxon>
        <taxon>Gemmataceae</taxon>
        <taxon>Gemmata</taxon>
    </lineage>
</organism>
<evidence type="ECO:0000313" key="6">
    <source>
        <dbReference type="EMBL" id="MDY3558474.1"/>
    </source>
</evidence>
<dbReference type="PANTHER" id="PTHR43003:SF5">
    <property type="entry name" value="DNA-3-METHYLADENINE GLYCOSYLASE"/>
    <property type="match status" value="1"/>
</dbReference>
<evidence type="ECO:0000256" key="3">
    <source>
        <dbReference type="ARBA" id="ARBA00022763"/>
    </source>
</evidence>
<evidence type="ECO:0000256" key="2">
    <source>
        <dbReference type="ARBA" id="ARBA00012000"/>
    </source>
</evidence>
<evidence type="ECO:0000259" key="5">
    <source>
        <dbReference type="SMART" id="SM00478"/>
    </source>
</evidence>
<dbReference type="Proteomes" id="UP001272242">
    <property type="component" value="Unassembled WGS sequence"/>
</dbReference>
<accession>A0ABU5ET95</accession>
<dbReference type="EC" id="3.2.2.21" evidence="2"/>
<feature type="domain" description="HhH-GPD" evidence="5">
    <location>
        <begin position="48"/>
        <end position="221"/>
    </location>
</feature>
<gene>
    <name evidence="6" type="ORF">R5W23_005592</name>
</gene>
<dbReference type="CDD" id="cd00056">
    <property type="entry name" value="ENDO3c"/>
    <property type="match status" value="1"/>
</dbReference>
<keyword evidence="7" id="KW-1185">Reference proteome</keyword>
<dbReference type="PANTHER" id="PTHR43003">
    <property type="entry name" value="DNA-3-METHYLADENINE GLYCOSYLASE"/>
    <property type="match status" value="1"/>
</dbReference>
<dbReference type="EMBL" id="JAXBLV010000034">
    <property type="protein sequence ID" value="MDY3558474.1"/>
    <property type="molecule type" value="Genomic_DNA"/>
</dbReference>
<reference evidence="7" key="1">
    <citation type="journal article" date="2023" name="Mar. Drugs">
        <title>Gemmata algarum, a Novel Planctomycete Isolated from an Algal Mat, Displays Antimicrobial Activity.</title>
        <authorList>
            <person name="Kumar G."/>
            <person name="Kallscheuer N."/>
            <person name="Kashif M."/>
            <person name="Ahamad S."/>
            <person name="Jagadeeshwari U."/>
            <person name="Pannikurungottu S."/>
            <person name="Haufschild T."/>
            <person name="Kabuu M."/>
            <person name="Sasikala C."/>
            <person name="Jogler C."/>
            <person name="Ramana C."/>
        </authorList>
    </citation>
    <scope>NUCLEOTIDE SEQUENCE [LARGE SCALE GENOMIC DNA]</scope>
    <source>
        <strain evidence="7">JC673</strain>
    </source>
</reference>
<dbReference type="Pfam" id="PF00730">
    <property type="entry name" value="HhH-GPD"/>
    <property type="match status" value="1"/>
</dbReference>
<sequence>MSTPFYQQAREHLSAACPVMNGLIGRVGPCLLMPRGEDPFTLLVRCVIGQQISTKAAESIYNRLARAVNPPPEGPHPADGTSLAMWQREGIMPMDKLAALSEAEFKACGVSGPKQRTLRAVVEHARANPDLLPSIAGLDDDTIRERLTVIKGIGPWTVDMYLLFGLGRPDVLSVGDYGIRVAVKNLFRLRTLPDPAKLTRVAKPWQPYRSVALWYLWRSLDKTPQGE</sequence>
<dbReference type="SUPFAM" id="SSF48150">
    <property type="entry name" value="DNA-glycosylase"/>
    <property type="match status" value="1"/>
</dbReference>
<keyword evidence="3" id="KW-0227">DNA damage</keyword>
<dbReference type="SMART" id="SM00478">
    <property type="entry name" value="ENDO3c"/>
    <property type="match status" value="1"/>
</dbReference>
<name>A0ABU5ET95_9BACT</name>
<dbReference type="RefSeq" id="WP_320685387.1">
    <property type="nucleotide sequence ID" value="NZ_JAXBLV010000034.1"/>
</dbReference>
<comment type="catalytic activity">
    <reaction evidence="1">
        <text>Hydrolysis of alkylated DNA, releasing 3-methyladenine, 3-methylguanine, 7-methylguanine and 7-methyladenine.</text>
        <dbReference type="EC" id="3.2.2.21"/>
    </reaction>
</comment>
<evidence type="ECO:0000256" key="4">
    <source>
        <dbReference type="ARBA" id="ARBA00023204"/>
    </source>
</evidence>